<organism evidence="5 6">
    <name type="scientific">Caenorhabditis nigoni</name>
    <dbReference type="NCBI Taxonomy" id="1611254"/>
    <lineage>
        <taxon>Eukaryota</taxon>
        <taxon>Metazoa</taxon>
        <taxon>Ecdysozoa</taxon>
        <taxon>Nematoda</taxon>
        <taxon>Chromadorea</taxon>
        <taxon>Rhabditida</taxon>
        <taxon>Rhabditina</taxon>
        <taxon>Rhabditomorpha</taxon>
        <taxon>Rhabditoidea</taxon>
        <taxon>Rhabditidae</taxon>
        <taxon>Peloderinae</taxon>
        <taxon>Caenorhabditis</taxon>
    </lineage>
</organism>
<feature type="signal peptide" evidence="1">
    <location>
        <begin position="1"/>
        <end position="16"/>
    </location>
</feature>
<dbReference type="EMBL" id="PDUG01000002">
    <property type="protein sequence ID" value="PIC45398.1"/>
    <property type="molecule type" value="Genomic_DNA"/>
</dbReference>
<comment type="caution">
    <text evidence="5">The sequence shown here is derived from an EMBL/GenBank/DDBJ whole genome shotgun (WGS) entry which is preliminary data.</text>
</comment>
<evidence type="ECO:0008006" key="7">
    <source>
        <dbReference type="Google" id="ProtNLM"/>
    </source>
</evidence>
<keyword evidence="6" id="KW-1185">Reference proteome</keyword>
<dbReference type="AlphaFoldDB" id="A0A2G5V0T6"/>
<reference evidence="6" key="1">
    <citation type="submission" date="2017-10" db="EMBL/GenBank/DDBJ databases">
        <title>Rapid genome shrinkage in a self-fertile nematode reveals novel sperm competition proteins.</title>
        <authorList>
            <person name="Yin D."/>
            <person name="Schwarz E.M."/>
            <person name="Thomas C.G."/>
            <person name="Felde R.L."/>
            <person name="Korf I.F."/>
            <person name="Cutter A.D."/>
            <person name="Schartner C.M."/>
            <person name="Ralston E.J."/>
            <person name="Meyer B.J."/>
            <person name="Haag E.S."/>
        </authorList>
    </citation>
    <scope>NUCLEOTIDE SEQUENCE [LARGE SCALE GENOMIC DNA]</scope>
    <source>
        <strain evidence="6">JU1422</strain>
    </source>
</reference>
<proteinExistence type="predicted"/>
<dbReference type="InterPro" id="IPR048313">
    <property type="entry name" value="DUF5382_N"/>
</dbReference>
<evidence type="ECO:0000256" key="1">
    <source>
        <dbReference type="SAM" id="SignalP"/>
    </source>
</evidence>
<dbReference type="Pfam" id="PF20839">
    <property type="entry name" value="DUF5382_C"/>
    <property type="match status" value="1"/>
</dbReference>
<feature type="chain" id="PRO_5013774706" description="SnoaL-like domain-containing protein" evidence="1">
    <location>
        <begin position="17"/>
        <end position="475"/>
    </location>
</feature>
<name>A0A2G5V0T6_9PELO</name>
<accession>A0A2G5V0T6</accession>
<evidence type="ECO:0000259" key="4">
    <source>
        <dbReference type="Pfam" id="PF20840"/>
    </source>
</evidence>
<evidence type="ECO:0000313" key="5">
    <source>
        <dbReference type="EMBL" id="PIC45398.1"/>
    </source>
</evidence>
<dbReference type="OrthoDB" id="5850378at2759"/>
<dbReference type="Pfam" id="PF17354">
    <property type="entry name" value="DUF5382"/>
    <property type="match status" value="1"/>
</dbReference>
<sequence length="475" mass="56119">MRFLLPLLLLFSSTSAFDSFEFDYDIPTDYYGPKRHLIESVGRTPSERGDPDPNTAGQMNLRFKEDIFGVLNSRSRAHFDDLAQYFHPKIQIHVCFVPGRALKKNELWAVMAYLSLYYQKLHDVEITNQLNEKQYVLGLMYYNASTPAGDHIFGKWKYEASMDYNKNMMIIDYIYFVGNCQDIPLKTPQEPMEEVDHFLERVRAKLIHGLFLPYGVEEKLKDFEDFGDWITEDAQIVVCDEPKMNKDQFIRYMADRYSGIRKYSNNTYTHQKFNQHFEIYFSTTWEAQNTTKFMDTYVFRVKKEEQWVPYMNQGFSFWKIYWVTKKCTRDVTKHIALLDGATILEEVNKRFCGMINGENWDVYQSFLDLFEKSDTEWGTCAGSKSQTYDHIRGHMEKVATRYAKCTVSEVRIRNLVAADFSTTFLVSRATEVQEQEELDVGFAGFKDKKGLWQMNRMYFECDETKKKKKRMILDL</sequence>
<dbReference type="Proteomes" id="UP000230233">
    <property type="component" value="Chromosome II"/>
</dbReference>
<gene>
    <name evidence="5" type="primary">Cni-B0228.9</name>
    <name evidence="5" type="synonym">Cnig_chr_II.g5433</name>
    <name evidence="5" type="ORF">B9Z55_005433</name>
</gene>
<protein>
    <recommendedName>
        <fullName evidence="7">SnoaL-like domain-containing protein</fullName>
    </recommendedName>
</protein>
<evidence type="ECO:0000259" key="3">
    <source>
        <dbReference type="Pfam" id="PF20839"/>
    </source>
</evidence>
<feature type="domain" description="DUF5382" evidence="2">
    <location>
        <begin position="193"/>
        <end position="318"/>
    </location>
</feature>
<feature type="domain" description="DUF5382" evidence="4">
    <location>
        <begin position="53"/>
        <end position="184"/>
    </location>
</feature>
<dbReference type="InterPro" id="IPR048314">
    <property type="entry name" value="DUF5382_C"/>
</dbReference>
<evidence type="ECO:0000313" key="6">
    <source>
        <dbReference type="Proteomes" id="UP000230233"/>
    </source>
</evidence>
<evidence type="ECO:0000259" key="2">
    <source>
        <dbReference type="Pfam" id="PF17354"/>
    </source>
</evidence>
<keyword evidence="1" id="KW-0732">Signal</keyword>
<dbReference type="InterPro" id="IPR035415">
    <property type="entry name" value="DUF5382_central"/>
</dbReference>
<dbReference type="Pfam" id="PF20840">
    <property type="entry name" value="DUF5382_N"/>
    <property type="match status" value="1"/>
</dbReference>
<feature type="domain" description="DUF5382" evidence="3">
    <location>
        <begin position="349"/>
        <end position="454"/>
    </location>
</feature>